<geneLocation type="plasmid" evidence="1">
    <name>pRGRH1818</name>
</geneLocation>
<dbReference type="EMBL" id="LN854317">
    <property type="protein sequence ID" value="CRY98031.1"/>
    <property type="molecule type" value="Genomic_DNA"/>
</dbReference>
<name>A0A0H5Q7P0_9ZZZZ</name>
<protein>
    <submittedName>
        <fullName evidence="1">Uncharacterized protein</fullName>
    </submittedName>
</protein>
<proteinExistence type="predicted"/>
<sequence length="71" mass="8116">MISIESIESRASKLIERVLSNRDPEDHRLVFLQWATSLEILLFDEGGEKGRAAALRVQDRIQHARAKMLEA</sequence>
<keyword evidence="1" id="KW-0614">Plasmid</keyword>
<evidence type="ECO:0000313" key="1">
    <source>
        <dbReference type="EMBL" id="CRY98031.1"/>
    </source>
</evidence>
<reference evidence="1" key="1">
    <citation type="submission" date="2015-06" db="EMBL/GenBank/DDBJ databases">
        <authorList>
            <person name="Joergensen T."/>
        </authorList>
    </citation>
    <scope>NUCLEOTIDE SEQUENCE</scope>
    <source>
        <plasmid evidence="1">pRGRH1818</plasmid>
    </source>
</reference>
<dbReference type="AlphaFoldDB" id="A0A0H5Q7P0"/>
<organism evidence="1">
    <name type="scientific">uncultured prokaryote</name>
    <dbReference type="NCBI Taxonomy" id="198431"/>
    <lineage>
        <taxon>unclassified sequences</taxon>
        <taxon>environmental samples</taxon>
    </lineage>
</organism>
<reference evidence="1" key="2">
    <citation type="submission" date="2015-07" db="EMBL/GenBank/DDBJ databases">
        <title>Plasmids, circular viruses and viroids from rat gut.</title>
        <authorList>
            <person name="Jorgensen T.J."/>
            <person name="Hansen M.A."/>
            <person name="Xu Z."/>
            <person name="Tabak M.A."/>
            <person name="Sorensen S.J."/>
            <person name="Hansen L.H."/>
        </authorList>
    </citation>
    <scope>NUCLEOTIDE SEQUENCE</scope>
    <source>
        <plasmid evidence="1">pRGRH1818</plasmid>
    </source>
</reference>
<accession>A0A0H5Q7P0</accession>